<sequence length="135" mass="14945">MKSSLTHLSSRRMVYINAKFHGTLKTNFNTMKKIILMSAMMVAGAAFATPTIASGISNSLEINLQEEKVQIKPDELPTPVKQTIAGDVSLQALTLTEAWEVKKVDGAVHYKVAFDNGTEEKLWKTYDAEGNEIKE</sequence>
<dbReference type="STRING" id="1120964.GCA_001313265_02439"/>
<keyword evidence="1" id="KW-0732">Signal</keyword>
<protein>
    <recommendedName>
        <fullName evidence="4">PepSY domain-containing protein</fullName>
    </recommendedName>
</protein>
<evidence type="ECO:0000256" key="1">
    <source>
        <dbReference type="SAM" id="SignalP"/>
    </source>
</evidence>
<organism evidence="2 3">
    <name type="scientific">Algoriphagus boritolerans DSM 17298 = JCM 18970</name>
    <dbReference type="NCBI Taxonomy" id="1120964"/>
    <lineage>
        <taxon>Bacteria</taxon>
        <taxon>Pseudomonadati</taxon>
        <taxon>Bacteroidota</taxon>
        <taxon>Cytophagia</taxon>
        <taxon>Cytophagales</taxon>
        <taxon>Cyclobacteriaceae</taxon>
        <taxon>Algoriphagus</taxon>
    </lineage>
</organism>
<accession>A0A1H5S6P2</accession>
<reference evidence="3" key="1">
    <citation type="submission" date="2016-10" db="EMBL/GenBank/DDBJ databases">
        <authorList>
            <person name="Varghese N."/>
            <person name="Submissions S."/>
        </authorList>
    </citation>
    <scope>NUCLEOTIDE SEQUENCE [LARGE SCALE GENOMIC DNA]</scope>
    <source>
        <strain evidence="3">DSM 17298</strain>
    </source>
</reference>
<evidence type="ECO:0000313" key="3">
    <source>
        <dbReference type="Proteomes" id="UP000236736"/>
    </source>
</evidence>
<keyword evidence="3" id="KW-1185">Reference proteome</keyword>
<feature type="chain" id="PRO_5009283691" description="PepSY domain-containing protein" evidence="1">
    <location>
        <begin position="49"/>
        <end position="135"/>
    </location>
</feature>
<proteinExistence type="predicted"/>
<gene>
    <name evidence="2" type="ORF">SAMN03080598_00311</name>
</gene>
<dbReference type="EMBL" id="FNVR01000001">
    <property type="protein sequence ID" value="SEF46302.1"/>
    <property type="molecule type" value="Genomic_DNA"/>
</dbReference>
<name>A0A1H5S6P2_9BACT</name>
<dbReference type="AlphaFoldDB" id="A0A1H5S6P2"/>
<feature type="signal peptide" evidence="1">
    <location>
        <begin position="1"/>
        <end position="48"/>
    </location>
</feature>
<evidence type="ECO:0008006" key="4">
    <source>
        <dbReference type="Google" id="ProtNLM"/>
    </source>
</evidence>
<dbReference type="Proteomes" id="UP000236736">
    <property type="component" value="Unassembled WGS sequence"/>
</dbReference>
<evidence type="ECO:0000313" key="2">
    <source>
        <dbReference type="EMBL" id="SEF46302.1"/>
    </source>
</evidence>